<protein>
    <submittedName>
        <fullName evidence="12">ATP synthase F0 subunit 6</fullName>
    </submittedName>
</protein>
<evidence type="ECO:0000256" key="1">
    <source>
        <dbReference type="ARBA" id="ARBA00004141"/>
    </source>
</evidence>
<organism evidence="12">
    <name type="scientific">Moniezia benedeni</name>
    <dbReference type="NCBI Taxonomy" id="218196"/>
    <lineage>
        <taxon>Eukaryota</taxon>
        <taxon>Metazoa</taxon>
        <taxon>Spiralia</taxon>
        <taxon>Lophotrochozoa</taxon>
        <taxon>Platyhelminthes</taxon>
        <taxon>Cestoda</taxon>
        <taxon>Eucestoda</taxon>
        <taxon>Cyclophyllidea</taxon>
        <taxon>Anoplocephalidae</taxon>
        <taxon>Moniezia</taxon>
    </lineage>
</organism>
<feature type="transmembrane region" description="Helical" evidence="11">
    <location>
        <begin position="134"/>
        <end position="158"/>
    </location>
</feature>
<keyword evidence="3" id="KW-0813">Transport</keyword>
<name>A0A2D0VMY6_9CEST</name>
<evidence type="ECO:0000256" key="7">
    <source>
        <dbReference type="ARBA" id="ARBA00022989"/>
    </source>
</evidence>
<evidence type="ECO:0000256" key="4">
    <source>
        <dbReference type="ARBA" id="ARBA00022547"/>
    </source>
</evidence>
<keyword evidence="6" id="KW-0375">Hydrogen ion transport</keyword>
<dbReference type="EMBL" id="KX121040">
    <property type="protein sequence ID" value="AOY40426.1"/>
    <property type="molecule type" value="Genomic_DNA"/>
</dbReference>
<keyword evidence="5 11" id="KW-0812">Transmembrane</keyword>
<evidence type="ECO:0000256" key="9">
    <source>
        <dbReference type="ARBA" id="ARBA00023136"/>
    </source>
</evidence>
<gene>
    <name evidence="12" type="primary">atp6</name>
</gene>
<dbReference type="Gene3D" id="1.20.120.220">
    <property type="entry name" value="ATP synthase, F0 complex, subunit A"/>
    <property type="match status" value="1"/>
</dbReference>
<dbReference type="AlphaFoldDB" id="A0A2D0VMY6"/>
<feature type="transmembrane region" description="Helical" evidence="11">
    <location>
        <begin position="12"/>
        <end position="35"/>
    </location>
</feature>
<dbReference type="GO" id="GO:0045259">
    <property type="term" value="C:proton-transporting ATP synthase complex"/>
    <property type="evidence" value="ECO:0007669"/>
    <property type="project" value="UniProtKB-KW"/>
</dbReference>
<geneLocation type="mitochondrion" evidence="12"/>
<feature type="transmembrane region" description="Helical" evidence="11">
    <location>
        <begin position="76"/>
        <end position="96"/>
    </location>
</feature>
<feature type="transmembrane region" description="Helical" evidence="11">
    <location>
        <begin position="47"/>
        <end position="70"/>
    </location>
</feature>
<keyword evidence="4" id="KW-0138">CF(0)</keyword>
<keyword evidence="12" id="KW-0496">Mitochondrion</keyword>
<dbReference type="InterPro" id="IPR035908">
    <property type="entry name" value="F0_ATP_A_sf"/>
</dbReference>
<evidence type="ECO:0000256" key="2">
    <source>
        <dbReference type="ARBA" id="ARBA00006810"/>
    </source>
</evidence>
<keyword evidence="8" id="KW-0406">Ion transport</keyword>
<evidence type="ECO:0000256" key="6">
    <source>
        <dbReference type="ARBA" id="ARBA00022781"/>
    </source>
</evidence>
<comment type="subcellular location">
    <subcellularLocation>
        <location evidence="1">Membrane</location>
        <topology evidence="1">Multi-pass membrane protein</topology>
    </subcellularLocation>
</comment>
<proteinExistence type="inferred from homology"/>
<sequence length="168" mass="19395">MFNGYNYIFSLLYSSVLCVFSYYYAFLISGVLMLFLFYRVPYCYSPYLFAVLLVIVVFGLFLVLFISRVVDSIDEFFSSFIPVGTPFYICPLVCLAESISYMIRPIVLILRPFINISLGCVGSVTIGFLSFLHWSWVVCLLFIFLCELFVAIVHWYIVVSILSFSIDH</sequence>
<evidence type="ECO:0000256" key="5">
    <source>
        <dbReference type="ARBA" id="ARBA00022692"/>
    </source>
</evidence>
<keyword evidence="10" id="KW-0066">ATP synthesis</keyword>
<keyword evidence="9 11" id="KW-0472">Membrane</keyword>
<dbReference type="SUPFAM" id="SSF81336">
    <property type="entry name" value="F1F0 ATP synthase subunit A"/>
    <property type="match status" value="1"/>
</dbReference>
<evidence type="ECO:0000256" key="3">
    <source>
        <dbReference type="ARBA" id="ARBA00022448"/>
    </source>
</evidence>
<accession>A0A2D0VMY6</accession>
<evidence type="ECO:0000313" key="12">
    <source>
        <dbReference type="EMBL" id="AOY40426.1"/>
    </source>
</evidence>
<evidence type="ECO:0000256" key="8">
    <source>
        <dbReference type="ARBA" id="ARBA00023065"/>
    </source>
</evidence>
<evidence type="ECO:0000256" key="11">
    <source>
        <dbReference type="SAM" id="Phobius"/>
    </source>
</evidence>
<comment type="similarity">
    <text evidence="2">Belongs to the ATPase A chain family.</text>
</comment>
<dbReference type="GO" id="GO:1902600">
    <property type="term" value="P:proton transmembrane transport"/>
    <property type="evidence" value="ECO:0007669"/>
    <property type="project" value="UniProtKB-KW"/>
</dbReference>
<keyword evidence="7 11" id="KW-1133">Transmembrane helix</keyword>
<dbReference type="GO" id="GO:0006754">
    <property type="term" value="P:ATP biosynthetic process"/>
    <property type="evidence" value="ECO:0007669"/>
    <property type="project" value="UniProtKB-KW"/>
</dbReference>
<reference evidence="12" key="1">
    <citation type="submission" date="2016-04" db="EMBL/GenBank/DDBJ databases">
        <title>A phylogeny of the genus Moniezia inferred from complete mitochondrial genomes.</title>
        <authorList>
            <person name="Guo A."/>
        </authorList>
    </citation>
    <scope>NUCLEOTIDE SEQUENCE</scope>
    <source>
        <strain evidence="12">Guangxi20151207-1</strain>
    </source>
</reference>
<evidence type="ECO:0000256" key="10">
    <source>
        <dbReference type="ARBA" id="ARBA00023310"/>
    </source>
</evidence>
<feature type="transmembrane region" description="Helical" evidence="11">
    <location>
        <begin position="108"/>
        <end position="128"/>
    </location>
</feature>